<keyword evidence="1 2" id="KW-0238">DNA-binding</keyword>
<evidence type="ECO:0000313" key="4">
    <source>
        <dbReference type="EMBL" id="BBZ30176.1"/>
    </source>
</evidence>
<accession>A0A7I7XLT1</accession>
<dbReference type="GO" id="GO:0000976">
    <property type="term" value="F:transcription cis-regulatory region binding"/>
    <property type="evidence" value="ECO:0007669"/>
    <property type="project" value="TreeGrafter"/>
</dbReference>
<organism evidence="4 5">
    <name type="scientific">Mycolicibacterium madagascariense</name>
    <dbReference type="NCBI Taxonomy" id="212765"/>
    <lineage>
        <taxon>Bacteria</taxon>
        <taxon>Bacillati</taxon>
        <taxon>Actinomycetota</taxon>
        <taxon>Actinomycetes</taxon>
        <taxon>Mycobacteriales</taxon>
        <taxon>Mycobacteriaceae</taxon>
        <taxon>Mycolicibacterium</taxon>
    </lineage>
</organism>
<sequence length="211" mass="23075">MSGLAERPRHGTWGADLPRNEDEARERLLVAAEACYAERGPSHTKMSDIAIKAGVHRSTVYYYFPNKDAVLAAAFVRALEEILGATEPCWRTDEPFLDRLVNACLVGNDAARRSPTARLLIANDEATHTYQVAEASAIWRSALADALGEKLATAAAAGELRDDLTPETLARWITRVNFSLMAEPAKPEDGGEEGVIRQLLAPSLAPRRRIP</sequence>
<dbReference type="AlphaFoldDB" id="A0A7I7XLT1"/>
<dbReference type="KEGG" id="mmag:MMAD_44710"/>
<keyword evidence="5" id="KW-1185">Reference proteome</keyword>
<evidence type="ECO:0000259" key="3">
    <source>
        <dbReference type="PROSITE" id="PS50977"/>
    </source>
</evidence>
<evidence type="ECO:0000256" key="1">
    <source>
        <dbReference type="ARBA" id="ARBA00023125"/>
    </source>
</evidence>
<dbReference type="Gene3D" id="1.10.357.10">
    <property type="entry name" value="Tetracycline Repressor, domain 2"/>
    <property type="match status" value="1"/>
</dbReference>
<dbReference type="PANTHER" id="PTHR30055:SF226">
    <property type="entry name" value="HTH-TYPE TRANSCRIPTIONAL REGULATOR PKSA"/>
    <property type="match status" value="1"/>
</dbReference>
<dbReference type="GO" id="GO:0003700">
    <property type="term" value="F:DNA-binding transcription factor activity"/>
    <property type="evidence" value="ECO:0007669"/>
    <property type="project" value="TreeGrafter"/>
</dbReference>
<dbReference type="EMBL" id="AP022610">
    <property type="protein sequence ID" value="BBZ30176.1"/>
    <property type="molecule type" value="Genomic_DNA"/>
</dbReference>
<dbReference type="SUPFAM" id="SSF46689">
    <property type="entry name" value="Homeodomain-like"/>
    <property type="match status" value="1"/>
</dbReference>
<proteinExistence type="predicted"/>
<reference evidence="4 5" key="1">
    <citation type="journal article" date="2019" name="Emerg. Microbes Infect.">
        <title>Comprehensive subspecies identification of 175 nontuberculous mycobacteria species based on 7547 genomic profiles.</title>
        <authorList>
            <person name="Matsumoto Y."/>
            <person name="Kinjo T."/>
            <person name="Motooka D."/>
            <person name="Nabeya D."/>
            <person name="Jung N."/>
            <person name="Uechi K."/>
            <person name="Horii T."/>
            <person name="Iida T."/>
            <person name="Fujita J."/>
            <person name="Nakamura S."/>
        </authorList>
    </citation>
    <scope>NUCLEOTIDE SEQUENCE [LARGE SCALE GENOMIC DNA]</scope>
    <source>
        <strain evidence="4 5">JCM 13574</strain>
    </source>
</reference>
<dbReference type="SUPFAM" id="SSF48498">
    <property type="entry name" value="Tetracyclin repressor-like, C-terminal domain"/>
    <property type="match status" value="1"/>
</dbReference>
<feature type="DNA-binding region" description="H-T-H motif" evidence="2">
    <location>
        <begin position="45"/>
        <end position="64"/>
    </location>
</feature>
<dbReference type="Pfam" id="PF00440">
    <property type="entry name" value="TetR_N"/>
    <property type="match status" value="1"/>
</dbReference>
<evidence type="ECO:0000256" key="2">
    <source>
        <dbReference type="PROSITE-ProRule" id="PRU00335"/>
    </source>
</evidence>
<dbReference type="PRINTS" id="PR00455">
    <property type="entry name" value="HTHTETR"/>
</dbReference>
<dbReference type="InterPro" id="IPR050109">
    <property type="entry name" value="HTH-type_TetR-like_transc_reg"/>
</dbReference>
<dbReference type="InterPro" id="IPR009057">
    <property type="entry name" value="Homeodomain-like_sf"/>
</dbReference>
<feature type="domain" description="HTH tetR-type" evidence="3">
    <location>
        <begin position="22"/>
        <end position="82"/>
    </location>
</feature>
<dbReference type="PANTHER" id="PTHR30055">
    <property type="entry name" value="HTH-TYPE TRANSCRIPTIONAL REGULATOR RUTR"/>
    <property type="match status" value="1"/>
</dbReference>
<dbReference type="Proteomes" id="UP000466517">
    <property type="component" value="Chromosome"/>
</dbReference>
<name>A0A7I7XLT1_9MYCO</name>
<dbReference type="InterPro" id="IPR036271">
    <property type="entry name" value="Tet_transcr_reg_TetR-rel_C_sf"/>
</dbReference>
<dbReference type="PROSITE" id="PS50977">
    <property type="entry name" value="HTH_TETR_2"/>
    <property type="match status" value="1"/>
</dbReference>
<dbReference type="InterPro" id="IPR001647">
    <property type="entry name" value="HTH_TetR"/>
</dbReference>
<gene>
    <name evidence="4" type="ORF">MMAD_44710</name>
</gene>
<evidence type="ECO:0000313" key="5">
    <source>
        <dbReference type="Proteomes" id="UP000466517"/>
    </source>
</evidence>
<protein>
    <recommendedName>
        <fullName evidence="3">HTH tetR-type domain-containing protein</fullName>
    </recommendedName>
</protein>